<reference evidence="1 2" key="1">
    <citation type="journal article" date="2019" name="Nat. Ecol. Evol.">
        <title>Megaphylogeny resolves global patterns of mushroom evolution.</title>
        <authorList>
            <person name="Varga T."/>
            <person name="Krizsan K."/>
            <person name="Foldi C."/>
            <person name="Dima B."/>
            <person name="Sanchez-Garcia M."/>
            <person name="Sanchez-Ramirez S."/>
            <person name="Szollosi G.J."/>
            <person name="Szarkandi J.G."/>
            <person name="Papp V."/>
            <person name="Albert L."/>
            <person name="Andreopoulos W."/>
            <person name="Angelini C."/>
            <person name="Antonin V."/>
            <person name="Barry K.W."/>
            <person name="Bougher N.L."/>
            <person name="Buchanan P."/>
            <person name="Buyck B."/>
            <person name="Bense V."/>
            <person name="Catcheside P."/>
            <person name="Chovatia M."/>
            <person name="Cooper J."/>
            <person name="Damon W."/>
            <person name="Desjardin D."/>
            <person name="Finy P."/>
            <person name="Geml J."/>
            <person name="Haridas S."/>
            <person name="Hughes K."/>
            <person name="Justo A."/>
            <person name="Karasinski D."/>
            <person name="Kautmanova I."/>
            <person name="Kiss B."/>
            <person name="Kocsube S."/>
            <person name="Kotiranta H."/>
            <person name="LaButti K.M."/>
            <person name="Lechner B.E."/>
            <person name="Liimatainen K."/>
            <person name="Lipzen A."/>
            <person name="Lukacs Z."/>
            <person name="Mihaltcheva S."/>
            <person name="Morgado L.N."/>
            <person name="Niskanen T."/>
            <person name="Noordeloos M.E."/>
            <person name="Ohm R.A."/>
            <person name="Ortiz-Santana B."/>
            <person name="Ovrebo C."/>
            <person name="Racz N."/>
            <person name="Riley R."/>
            <person name="Savchenko A."/>
            <person name="Shiryaev A."/>
            <person name="Soop K."/>
            <person name="Spirin V."/>
            <person name="Szebenyi C."/>
            <person name="Tomsovsky M."/>
            <person name="Tulloss R.E."/>
            <person name="Uehling J."/>
            <person name="Grigoriev I.V."/>
            <person name="Vagvolgyi C."/>
            <person name="Papp T."/>
            <person name="Martin F.M."/>
            <person name="Miettinen O."/>
            <person name="Hibbett D.S."/>
            <person name="Nagy L.G."/>
        </authorList>
    </citation>
    <scope>NUCLEOTIDE SEQUENCE [LARGE SCALE GENOMIC DNA]</scope>
    <source>
        <strain evidence="1 2">NL-1719</strain>
    </source>
</reference>
<sequence length="1007" mass="110526">MLRVSFAAYLLLVTVRAVKSQSKHAETIVYLAVRTTLSSVLLLISTMFPTTPSVAKLCEEVIIGLRRLHLAVLALYIVLSFITSTTRRGPRLQHPPERIYFEKTVSAKTNPEGHALHIYNQGCVVAISLEITELPIVPAKVLVMGSQAWKRMGVGIPPAISLSIFDEMAFNGLPETFINVLQCFVSLRRIEKYLNSTEIAPVLLLHKQDSVIAFQSCTKFVLIDLTRNFPPGESSLICALLGEAYIPTGQTGARALLQMRWHRITTIRYHLNNGLFKGCVLMPPRLPGSVTPQSKLTLSSISLAMRRGGSYLTVCALTGDLTILKDGDESEIGERGVSNSIALYFRCTTYEEPLQVNLSGGQKARVSLARAMYSRASILSLDGVLSTVDAHTAHHLYNEWLKGNMMRDRTIILHSTTGVLTIRVTEKNSKAHSGVMARLVQPVDTAPAEKDEPEPVLDRVSAEKTDHDTSSTAASASASEAKPEKKKSRKLIEEERRAVSRIGRDIWLAYVRSCGIWALLALALLVATLSPMADNAWTQHWTNAGVTGDARDPMHYISIYAVITGVGLVLTTFRWFVLYMGAIHASHVIYKRLLEAVLFGKDIEGIYSNLSDNFGRSIMYGLSAITTVITISVVEGWPFVPSTIGPGALYWNVAKIYGQTSRDMRCLDSVARSPLYSIYGETISDVTVLRAFGASTKFLRDMLRCVGTNSNPHYWMWGVLGATAVVSLMTPSINATLAGFSLAFTSTLTNDLLFTVRRFIGLEQSTELISLGRDGARQRIYRIKSRGTGVCRTRPPSSWPSTGAIECQDLVIRYAPALPDVHHLNFTANLGRTGSGKSTLSLSFFRCVEVTEGRILVDGLDIAKIGLTDLRSKLTIVPRDPTILSGSLRSALDVFSEYQDAEIFEALRRVHPIPSEETSEGSADTVNANVFRDLDSSVSEGGENFSTGEKQLQCMVCAILKRSKVLVMDEATASVDYATDEPIGKTIGHKFAQSTIPTIAHRLRAAI</sequence>
<evidence type="ECO:0000313" key="2">
    <source>
        <dbReference type="Proteomes" id="UP000308600"/>
    </source>
</evidence>
<protein>
    <submittedName>
        <fullName evidence="1">Uncharacterized protein</fullName>
    </submittedName>
</protein>
<proteinExistence type="predicted"/>
<organism evidence="1 2">
    <name type="scientific">Pluteus cervinus</name>
    <dbReference type="NCBI Taxonomy" id="181527"/>
    <lineage>
        <taxon>Eukaryota</taxon>
        <taxon>Fungi</taxon>
        <taxon>Dikarya</taxon>
        <taxon>Basidiomycota</taxon>
        <taxon>Agaricomycotina</taxon>
        <taxon>Agaricomycetes</taxon>
        <taxon>Agaricomycetidae</taxon>
        <taxon>Agaricales</taxon>
        <taxon>Pluteineae</taxon>
        <taxon>Pluteaceae</taxon>
        <taxon>Pluteus</taxon>
    </lineage>
</organism>
<accession>A0ACD3B6D2</accession>
<dbReference type="EMBL" id="ML208275">
    <property type="protein sequence ID" value="TFK73539.1"/>
    <property type="molecule type" value="Genomic_DNA"/>
</dbReference>
<dbReference type="Proteomes" id="UP000308600">
    <property type="component" value="Unassembled WGS sequence"/>
</dbReference>
<keyword evidence="2" id="KW-1185">Reference proteome</keyword>
<gene>
    <name evidence="1" type="ORF">BDN72DRAFT_893945</name>
</gene>
<evidence type="ECO:0000313" key="1">
    <source>
        <dbReference type="EMBL" id="TFK73539.1"/>
    </source>
</evidence>
<name>A0ACD3B6D2_9AGAR</name>